<keyword evidence="11" id="KW-1015">Disulfide bond</keyword>
<evidence type="ECO:0000256" key="4">
    <source>
        <dbReference type="ARBA" id="ARBA00022536"/>
    </source>
</evidence>
<feature type="domain" description="EGF-like" evidence="16">
    <location>
        <begin position="222"/>
        <end position="264"/>
    </location>
</feature>
<dbReference type="InterPro" id="IPR026823">
    <property type="entry name" value="cEGF"/>
</dbReference>
<comment type="caution">
    <text evidence="14">Lacks conserved residue(s) required for the propagation of feature annotation.</text>
</comment>
<evidence type="ECO:0000256" key="13">
    <source>
        <dbReference type="ARBA" id="ARBA00023180"/>
    </source>
</evidence>
<accession>A0AAV7JX27</accession>
<evidence type="ECO:0000313" key="18">
    <source>
        <dbReference type="Proteomes" id="UP001165289"/>
    </source>
</evidence>
<keyword evidence="10 15" id="KW-0472">Membrane</keyword>
<keyword evidence="13" id="KW-0325">Glycoprotein</keyword>
<keyword evidence="7" id="KW-0732">Signal</keyword>
<dbReference type="GO" id="GO:0006897">
    <property type="term" value="P:endocytosis"/>
    <property type="evidence" value="ECO:0007669"/>
    <property type="project" value="UniProtKB-KW"/>
</dbReference>
<proteinExistence type="predicted"/>
<evidence type="ECO:0000256" key="7">
    <source>
        <dbReference type="ARBA" id="ARBA00022729"/>
    </source>
</evidence>
<feature type="domain" description="EGF-like" evidence="16">
    <location>
        <begin position="141"/>
        <end position="180"/>
    </location>
</feature>
<protein>
    <submittedName>
        <fullName evidence="17">Multiple epidermal growth factor-like domains protein 6 isoform X1</fullName>
    </submittedName>
</protein>
<evidence type="ECO:0000256" key="11">
    <source>
        <dbReference type="ARBA" id="ARBA00023157"/>
    </source>
</evidence>
<dbReference type="InterPro" id="IPR050751">
    <property type="entry name" value="ECM_structural_protein"/>
</dbReference>
<evidence type="ECO:0000256" key="9">
    <source>
        <dbReference type="ARBA" id="ARBA00022989"/>
    </source>
</evidence>
<name>A0AAV7JX27_9METZ</name>
<dbReference type="AlphaFoldDB" id="A0AAV7JX27"/>
<organism evidence="17 18">
    <name type="scientific">Oopsacas minuta</name>
    <dbReference type="NCBI Taxonomy" id="111878"/>
    <lineage>
        <taxon>Eukaryota</taxon>
        <taxon>Metazoa</taxon>
        <taxon>Porifera</taxon>
        <taxon>Hexactinellida</taxon>
        <taxon>Hexasterophora</taxon>
        <taxon>Lyssacinosida</taxon>
        <taxon>Leucopsacidae</taxon>
        <taxon>Oopsacas</taxon>
    </lineage>
</organism>
<comment type="subcellular location">
    <subcellularLocation>
        <location evidence="1">Membrane</location>
        <topology evidence="1">Single-pass type I membrane protein</topology>
    </subcellularLocation>
    <subcellularLocation>
        <location evidence="2">Secreted</location>
    </subcellularLocation>
</comment>
<dbReference type="SMART" id="SM00181">
    <property type="entry name" value="EGF"/>
    <property type="match status" value="7"/>
</dbReference>
<evidence type="ECO:0000256" key="12">
    <source>
        <dbReference type="ARBA" id="ARBA00023170"/>
    </source>
</evidence>
<dbReference type="FunFam" id="2.10.25.10:FF:000119">
    <property type="entry name" value="vitamin K-dependent protein S"/>
    <property type="match status" value="1"/>
</dbReference>
<dbReference type="EMBL" id="JAKMXF010000266">
    <property type="protein sequence ID" value="KAI6653481.1"/>
    <property type="molecule type" value="Genomic_DNA"/>
</dbReference>
<dbReference type="PROSITE" id="PS50026">
    <property type="entry name" value="EGF_3"/>
    <property type="match status" value="3"/>
</dbReference>
<evidence type="ECO:0000256" key="8">
    <source>
        <dbReference type="ARBA" id="ARBA00022737"/>
    </source>
</evidence>
<dbReference type="FunFam" id="2.10.25.10:FF:000005">
    <property type="entry name" value="Fibrillin 2"/>
    <property type="match status" value="1"/>
</dbReference>
<dbReference type="SUPFAM" id="SSF57184">
    <property type="entry name" value="Growth factor receptor domain"/>
    <property type="match status" value="2"/>
</dbReference>
<dbReference type="PROSITE" id="PS01186">
    <property type="entry name" value="EGF_2"/>
    <property type="match status" value="5"/>
</dbReference>
<dbReference type="Pfam" id="PF12661">
    <property type="entry name" value="hEGF"/>
    <property type="match status" value="1"/>
</dbReference>
<evidence type="ECO:0000256" key="6">
    <source>
        <dbReference type="ARBA" id="ARBA00022692"/>
    </source>
</evidence>
<dbReference type="SMART" id="SM00179">
    <property type="entry name" value="EGF_CA"/>
    <property type="match status" value="6"/>
</dbReference>
<dbReference type="PROSITE" id="PS01187">
    <property type="entry name" value="EGF_CA"/>
    <property type="match status" value="2"/>
</dbReference>
<dbReference type="GO" id="GO:0005576">
    <property type="term" value="C:extracellular region"/>
    <property type="evidence" value="ECO:0007669"/>
    <property type="project" value="UniProtKB-SubCell"/>
</dbReference>
<dbReference type="InterPro" id="IPR001881">
    <property type="entry name" value="EGF-like_Ca-bd_dom"/>
</dbReference>
<keyword evidence="3" id="KW-0964">Secreted</keyword>
<keyword evidence="5" id="KW-0254">Endocytosis</keyword>
<feature type="domain" description="EGF-like" evidence="16">
    <location>
        <begin position="318"/>
        <end position="356"/>
    </location>
</feature>
<evidence type="ECO:0000313" key="17">
    <source>
        <dbReference type="EMBL" id="KAI6653481.1"/>
    </source>
</evidence>
<dbReference type="InterPro" id="IPR009030">
    <property type="entry name" value="Growth_fac_rcpt_cys_sf"/>
</dbReference>
<dbReference type="InterPro" id="IPR018097">
    <property type="entry name" value="EGF_Ca-bd_CS"/>
</dbReference>
<gene>
    <name evidence="17" type="ORF">LOD99_3377</name>
</gene>
<dbReference type="FunFam" id="2.10.25.10:FF:000009">
    <property type="entry name" value="Low-density lipoprotein receptor isoform 1"/>
    <property type="match status" value="1"/>
</dbReference>
<dbReference type="PANTHER" id="PTHR24034">
    <property type="entry name" value="EGF-LIKE DOMAIN-CONTAINING PROTEIN"/>
    <property type="match status" value="1"/>
</dbReference>
<feature type="transmembrane region" description="Helical" evidence="15">
    <location>
        <begin position="404"/>
        <end position="434"/>
    </location>
</feature>
<dbReference type="PANTHER" id="PTHR24034:SF89">
    <property type="entry name" value="COMPLEMENT COMPONENT C1Q RECEPTOR"/>
    <property type="match status" value="1"/>
</dbReference>
<feature type="transmembrane region" description="Helical" evidence="15">
    <location>
        <begin position="9"/>
        <end position="29"/>
    </location>
</feature>
<evidence type="ECO:0000256" key="1">
    <source>
        <dbReference type="ARBA" id="ARBA00004479"/>
    </source>
</evidence>
<keyword evidence="4 14" id="KW-0245">EGF-like domain</keyword>
<reference evidence="17 18" key="1">
    <citation type="journal article" date="2023" name="BMC Biol.">
        <title>The compact genome of the sponge Oopsacas minuta (Hexactinellida) is lacking key metazoan core genes.</title>
        <authorList>
            <person name="Santini S."/>
            <person name="Schenkelaars Q."/>
            <person name="Jourda C."/>
            <person name="Duchesne M."/>
            <person name="Belahbib H."/>
            <person name="Rocher C."/>
            <person name="Selva M."/>
            <person name="Riesgo A."/>
            <person name="Vervoort M."/>
            <person name="Leys S.P."/>
            <person name="Kodjabachian L."/>
            <person name="Le Bivic A."/>
            <person name="Borchiellini C."/>
            <person name="Claverie J.M."/>
            <person name="Renard E."/>
        </authorList>
    </citation>
    <scope>NUCLEOTIDE SEQUENCE [LARGE SCALE GENOMIC DNA]</scope>
    <source>
        <strain evidence="17">SPO-2</strain>
    </source>
</reference>
<dbReference type="SUPFAM" id="SSF57196">
    <property type="entry name" value="EGF/Laminin"/>
    <property type="match status" value="1"/>
</dbReference>
<dbReference type="GO" id="GO:0005509">
    <property type="term" value="F:calcium ion binding"/>
    <property type="evidence" value="ECO:0007669"/>
    <property type="project" value="InterPro"/>
</dbReference>
<dbReference type="InterPro" id="IPR013032">
    <property type="entry name" value="EGF-like_CS"/>
</dbReference>
<dbReference type="Gene3D" id="2.10.25.10">
    <property type="entry name" value="Laminin"/>
    <property type="match status" value="6"/>
</dbReference>
<evidence type="ECO:0000256" key="14">
    <source>
        <dbReference type="PROSITE-ProRule" id="PRU00076"/>
    </source>
</evidence>
<dbReference type="InterPro" id="IPR000152">
    <property type="entry name" value="EGF-type_Asp/Asn_hydroxyl_site"/>
</dbReference>
<evidence type="ECO:0000256" key="5">
    <source>
        <dbReference type="ARBA" id="ARBA00022583"/>
    </source>
</evidence>
<evidence type="ECO:0000256" key="2">
    <source>
        <dbReference type="ARBA" id="ARBA00004613"/>
    </source>
</evidence>
<dbReference type="InterPro" id="IPR000742">
    <property type="entry name" value="EGF"/>
</dbReference>
<dbReference type="GO" id="GO:0016020">
    <property type="term" value="C:membrane"/>
    <property type="evidence" value="ECO:0007669"/>
    <property type="project" value="UniProtKB-SubCell"/>
</dbReference>
<evidence type="ECO:0000256" key="3">
    <source>
        <dbReference type="ARBA" id="ARBA00022525"/>
    </source>
</evidence>
<evidence type="ECO:0000256" key="15">
    <source>
        <dbReference type="SAM" id="Phobius"/>
    </source>
</evidence>
<dbReference type="Pfam" id="PF12662">
    <property type="entry name" value="cEGF"/>
    <property type="match status" value="1"/>
</dbReference>
<comment type="caution">
    <text evidence="17">The sequence shown here is derived from an EMBL/GenBank/DDBJ whole genome shotgun (WGS) entry which is preliminary data.</text>
</comment>
<dbReference type="FunFam" id="2.10.25.10:FF:000014">
    <property type="entry name" value="Latent-transforming growth factor beta-binding protein 3"/>
    <property type="match status" value="1"/>
</dbReference>
<keyword evidence="8" id="KW-0677">Repeat</keyword>
<dbReference type="CDD" id="cd00054">
    <property type="entry name" value="EGF_CA"/>
    <property type="match status" value="2"/>
</dbReference>
<keyword evidence="9 15" id="KW-1133">Transmembrane helix</keyword>
<keyword evidence="6 15" id="KW-0812">Transmembrane</keyword>
<dbReference type="Proteomes" id="UP001165289">
    <property type="component" value="Unassembled WGS sequence"/>
</dbReference>
<dbReference type="InterPro" id="IPR049883">
    <property type="entry name" value="NOTCH1_EGF-like"/>
</dbReference>
<keyword evidence="18" id="KW-1185">Reference proteome</keyword>
<evidence type="ECO:0000256" key="10">
    <source>
        <dbReference type="ARBA" id="ARBA00023136"/>
    </source>
</evidence>
<dbReference type="Pfam" id="PF07645">
    <property type="entry name" value="EGF_CA"/>
    <property type="match status" value="3"/>
</dbReference>
<evidence type="ECO:0000259" key="16">
    <source>
        <dbReference type="PROSITE" id="PS50026"/>
    </source>
</evidence>
<keyword evidence="12" id="KW-0675">Receptor</keyword>
<sequence>MEELSVFSMLYNCYMFIGTILLVFNSILVHSQSCEELPFILQIQEATNNLCSPSNQNITESEICFIKLNDTSYECACKVNTETILEGISYTFQFTNSCLTNQTIINPCESSCGNGTCSQNGLNTVCICNNGFELANDNCVDIDECTGNISLCEHNCHNTVGSYSCSCRDGYTIRDGIFCEDIDECSTVSPSPCDQICSNILGSYECDCNSGYIIDNTGNCSDINECEDMTHSCREDQLCINQLGGFECVCKKGFGNNRDLQKCLDIDECQYERNFTIWQNLTGLPNICEQLCVNMIGRVECDCTTGYSLDNNNYNCSDIDECSQEICAHNCSNNIASFTCSCMSGYVLDSNQRDCEDINECNITPKVCNQICINKNGSYECECESGFVLATANECIAIDNSLSVAAIIIIGITIVVLITIAVVSIIAIVLAVFVS</sequence>
<dbReference type="PROSITE" id="PS00010">
    <property type="entry name" value="ASX_HYDROXYL"/>
    <property type="match status" value="5"/>
</dbReference>